<dbReference type="AlphaFoldDB" id="U9T966"/>
<dbReference type="EMBL" id="KI294683">
    <property type="protein sequence ID" value="ESA03947.1"/>
    <property type="molecule type" value="Genomic_DNA"/>
</dbReference>
<protein>
    <submittedName>
        <fullName evidence="1">Uncharacterized protein</fullName>
    </submittedName>
</protein>
<dbReference type="HOGENOM" id="CLU_2832488_0_0_1"/>
<proteinExistence type="predicted"/>
<reference evidence="1" key="1">
    <citation type="submission" date="2013-07" db="EMBL/GenBank/DDBJ databases">
        <title>The genome of an arbuscular mycorrhizal fungus provides insights into the evolution of the oldest plant symbiosis.</title>
        <authorList>
            <consortium name="DOE Joint Genome Institute"/>
            <person name="Tisserant E."/>
            <person name="Malbreil M."/>
            <person name="Kuo A."/>
            <person name="Kohler A."/>
            <person name="Symeonidi A."/>
            <person name="Balestrini R."/>
            <person name="Charron P."/>
            <person name="Duensing N."/>
            <person name="Frei-dit-Frey N."/>
            <person name="Gianinazzi-Pearson V."/>
            <person name="Gilbert B."/>
            <person name="Handa Y."/>
            <person name="Hijri M."/>
            <person name="Kaul R."/>
            <person name="Kawaguchi M."/>
            <person name="Krajinski F."/>
            <person name="Lammers P."/>
            <person name="Lapierre D."/>
            <person name="Masclaux F.G."/>
            <person name="Murat C."/>
            <person name="Morin E."/>
            <person name="Ndikumana S."/>
            <person name="Pagni M."/>
            <person name="Petitpierre D."/>
            <person name="Requena N."/>
            <person name="Rosikiewicz P."/>
            <person name="Riley R."/>
            <person name="Saito K."/>
            <person name="San Clemente H."/>
            <person name="Shapiro H."/>
            <person name="van Tuinen D."/>
            <person name="Becard G."/>
            <person name="Bonfante P."/>
            <person name="Paszkowski U."/>
            <person name="Shachar-Hill Y."/>
            <person name="Young J.P."/>
            <person name="Sanders I.R."/>
            <person name="Henrissat B."/>
            <person name="Rensing S.A."/>
            <person name="Grigoriev I.V."/>
            <person name="Corradi N."/>
            <person name="Roux C."/>
            <person name="Martin F."/>
        </authorList>
    </citation>
    <scope>NUCLEOTIDE SEQUENCE</scope>
    <source>
        <strain evidence="1">DAOM 197198</strain>
    </source>
</reference>
<gene>
    <name evidence="1" type="ORF">GLOINDRAFT_5073</name>
</gene>
<evidence type="ECO:0000313" key="1">
    <source>
        <dbReference type="EMBL" id="ESA03947.1"/>
    </source>
</evidence>
<organism evidence="1">
    <name type="scientific">Rhizophagus irregularis (strain DAOM 181602 / DAOM 197198 / MUCL 43194)</name>
    <name type="common">Arbuscular mycorrhizal fungus</name>
    <name type="synonym">Glomus intraradices</name>
    <dbReference type="NCBI Taxonomy" id="747089"/>
    <lineage>
        <taxon>Eukaryota</taxon>
        <taxon>Fungi</taxon>
        <taxon>Fungi incertae sedis</taxon>
        <taxon>Mucoromycota</taxon>
        <taxon>Glomeromycotina</taxon>
        <taxon>Glomeromycetes</taxon>
        <taxon>Glomerales</taxon>
        <taxon>Glomeraceae</taxon>
        <taxon>Rhizophagus</taxon>
    </lineage>
</organism>
<sequence>MQSEPELNGKLQPAKWYKVVISGIDEFLVEIHANVIALAQNEQFFRIDAKVILYVVLNPHYKLEAY</sequence>
<name>U9T966_RHIID</name>
<dbReference type="VEuPathDB" id="FungiDB:RhiirFUN_016035"/>
<accession>U9T966</accession>